<dbReference type="InterPro" id="IPR003593">
    <property type="entry name" value="AAA+_ATPase"/>
</dbReference>
<evidence type="ECO:0000256" key="3">
    <source>
        <dbReference type="ARBA" id="ARBA00022840"/>
    </source>
</evidence>
<dbReference type="GO" id="GO:0016887">
    <property type="term" value="F:ATP hydrolysis activity"/>
    <property type="evidence" value="ECO:0007669"/>
    <property type="project" value="InterPro"/>
</dbReference>
<dbReference type="PROSITE" id="PS50893">
    <property type="entry name" value="ABC_TRANSPORTER_2"/>
    <property type="match status" value="1"/>
</dbReference>
<dbReference type="Gene3D" id="3.40.50.300">
    <property type="entry name" value="P-loop containing nucleotide triphosphate hydrolases"/>
    <property type="match status" value="1"/>
</dbReference>
<organism evidence="6">
    <name type="scientific">uncultured Desulfobacterium sp</name>
    <dbReference type="NCBI Taxonomy" id="201089"/>
    <lineage>
        <taxon>Bacteria</taxon>
        <taxon>Pseudomonadati</taxon>
        <taxon>Thermodesulfobacteriota</taxon>
        <taxon>Desulfobacteria</taxon>
        <taxon>Desulfobacterales</taxon>
        <taxon>Desulfobacteriaceae</taxon>
        <taxon>Desulfobacterium</taxon>
        <taxon>environmental samples</taxon>
    </lineage>
</organism>
<reference evidence="6" key="1">
    <citation type="submission" date="2018-01" db="EMBL/GenBank/DDBJ databases">
        <authorList>
            <person name="Regsiter A."/>
            <person name="William W."/>
        </authorList>
    </citation>
    <scope>NUCLEOTIDE SEQUENCE</scope>
    <source>
        <strain evidence="6">TRIP AH-1</strain>
    </source>
</reference>
<dbReference type="InterPro" id="IPR017871">
    <property type="entry name" value="ABC_transporter-like_CS"/>
</dbReference>
<accession>A0A445MVS6</accession>
<comment type="similarity">
    <text evidence="4">Belongs to the ABC transporter superfamily. Macrolide exporter (TC 3.A.1.122) family.</text>
</comment>
<dbReference type="CDD" id="cd03255">
    <property type="entry name" value="ABC_MJ0796_LolCDE_FtsE"/>
    <property type="match status" value="1"/>
</dbReference>
<dbReference type="GO" id="GO:0098796">
    <property type="term" value="C:membrane protein complex"/>
    <property type="evidence" value="ECO:0007669"/>
    <property type="project" value="UniProtKB-ARBA"/>
</dbReference>
<dbReference type="GO" id="GO:0005886">
    <property type="term" value="C:plasma membrane"/>
    <property type="evidence" value="ECO:0007669"/>
    <property type="project" value="TreeGrafter"/>
</dbReference>
<gene>
    <name evidence="6" type="ORF">PITCH_A190144</name>
</gene>
<evidence type="ECO:0000256" key="2">
    <source>
        <dbReference type="ARBA" id="ARBA00022741"/>
    </source>
</evidence>
<dbReference type="FunFam" id="3.40.50.300:FF:000032">
    <property type="entry name" value="Export ABC transporter ATP-binding protein"/>
    <property type="match status" value="1"/>
</dbReference>
<dbReference type="PANTHER" id="PTHR24220:SF86">
    <property type="entry name" value="ABC TRANSPORTER ABCH.1"/>
    <property type="match status" value="1"/>
</dbReference>
<dbReference type="Pfam" id="PF00005">
    <property type="entry name" value="ABC_tran"/>
    <property type="match status" value="1"/>
</dbReference>
<dbReference type="InterPro" id="IPR003439">
    <property type="entry name" value="ABC_transporter-like_ATP-bd"/>
</dbReference>
<keyword evidence="2" id="KW-0547">Nucleotide-binding</keyword>
<protein>
    <submittedName>
        <fullName evidence="6">Fused macrolide transporter subunits of ABC superfamily: ATP-binding component membrane component</fullName>
    </submittedName>
</protein>
<sequence length="249" mass="26938">MPLIELRDICKTYHIGELDVPVLKGVSLSVNEGELVALMGASGSGKSTLMNILGCLDHPTSGEYRLGGQEVSRLSADGRALLRNQKIGFIFQNFNLLPRTSALENVMLPLSYTLEGLSDREAQDRAMTLLDRVGLSERSHHEPSQLSGGQQQRVAIARSLINRPSLLLADEPTGNLDSRTSAEVLHMFQELNQQEAITIIIVTHDLQVAMHAKKIVRISDGQIVDGDPSGGGLQVGGIVEGYESSDVTT</sequence>
<feature type="domain" description="ABC transporter" evidence="5">
    <location>
        <begin position="4"/>
        <end position="245"/>
    </location>
</feature>
<evidence type="ECO:0000313" key="6">
    <source>
        <dbReference type="EMBL" id="SPD73568.1"/>
    </source>
</evidence>
<dbReference type="PROSITE" id="PS00211">
    <property type="entry name" value="ABC_TRANSPORTER_1"/>
    <property type="match status" value="1"/>
</dbReference>
<dbReference type="EMBL" id="OJIN01000101">
    <property type="protein sequence ID" value="SPD73568.1"/>
    <property type="molecule type" value="Genomic_DNA"/>
</dbReference>
<dbReference type="SMART" id="SM00382">
    <property type="entry name" value="AAA"/>
    <property type="match status" value="1"/>
</dbReference>
<name>A0A445MVS6_9BACT</name>
<evidence type="ECO:0000259" key="5">
    <source>
        <dbReference type="PROSITE" id="PS50893"/>
    </source>
</evidence>
<dbReference type="AlphaFoldDB" id="A0A445MVS6"/>
<proteinExistence type="inferred from homology"/>
<dbReference type="GO" id="GO:0005524">
    <property type="term" value="F:ATP binding"/>
    <property type="evidence" value="ECO:0007669"/>
    <property type="project" value="UniProtKB-KW"/>
</dbReference>
<keyword evidence="3 6" id="KW-0067">ATP-binding</keyword>
<evidence type="ECO:0000256" key="1">
    <source>
        <dbReference type="ARBA" id="ARBA00022448"/>
    </source>
</evidence>
<dbReference type="PANTHER" id="PTHR24220">
    <property type="entry name" value="IMPORT ATP-BINDING PROTEIN"/>
    <property type="match status" value="1"/>
</dbReference>
<keyword evidence="1" id="KW-0813">Transport</keyword>
<evidence type="ECO:0000256" key="4">
    <source>
        <dbReference type="ARBA" id="ARBA00038388"/>
    </source>
</evidence>
<dbReference type="InterPro" id="IPR015854">
    <property type="entry name" value="ABC_transpr_LolD-like"/>
</dbReference>
<dbReference type="InterPro" id="IPR027417">
    <property type="entry name" value="P-loop_NTPase"/>
</dbReference>
<dbReference type="SUPFAM" id="SSF52540">
    <property type="entry name" value="P-loop containing nucleoside triphosphate hydrolases"/>
    <property type="match status" value="1"/>
</dbReference>
<dbReference type="GO" id="GO:0022857">
    <property type="term" value="F:transmembrane transporter activity"/>
    <property type="evidence" value="ECO:0007669"/>
    <property type="project" value="TreeGrafter"/>
</dbReference>
<dbReference type="InterPro" id="IPR017911">
    <property type="entry name" value="MacB-like_ATP-bd"/>
</dbReference>